<evidence type="ECO:0000259" key="13">
    <source>
        <dbReference type="PROSITE" id="PS50109"/>
    </source>
</evidence>
<evidence type="ECO:0000256" key="10">
    <source>
        <dbReference type="ARBA" id="ARBA00023136"/>
    </source>
</evidence>
<evidence type="ECO:0000256" key="5">
    <source>
        <dbReference type="ARBA" id="ARBA00022553"/>
    </source>
</evidence>
<name>A0ABN8ECW6_9GAMM</name>
<comment type="similarity">
    <text evidence="3">Belongs to the sodium:solute symporter (SSF) (TC 2.A.21) family.</text>
</comment>
<keyword evidence="8 15" id="KW-0418">Kinase</keyword>
<dbReference type="CDD" id="cd00156">
    <property type="entry name" value="REC"/>
    <property type="match status" value="1"/>
</dbReference>
<feature type="transmembrane region" description="Helical" evidence="12">
    <location>
        <begin position="187"/>
        <end position="212"/>
    </location>
</feature>
<feature type="transmembrane region" description="Helical" evidence="12">
    <location>
        <begin position="35"/>
        <end position="54"/>
    </location>
</feature>
<dbReference type="PROSITE" id="PS50110">
    <property type="entry name" value="RESPONSE_REGULATORY"/>
    <property type="match status" value="1"/>
</dbReference>
<dbReference type="InterPro" id="IPR036097">
    <property type="entry name" value="HisK_dim/P_sf"/>
</dbReference>
<dbReference type="InterPro" id="IPR036890">
    <property type="entry name" value="HATPase_C_sf"/>
</dbReference>
<feature type="transmembrane region" description="Helical" evidence="12">
    <location>
        <begin position="377"/>
        <end position="394"/>
    </location>
</feature>
<evidence type="ECO:0000256" key="8">
    <source>
        <dbReference type="ARBA" id="ARBA00022777"/>
    </source>
</evidence>
<comment type="catalytic activity">
    <reaction evidence="1">
        <text>ATP + protein L-histidine = ADP + protein N-phospho-L-histidine.</text>
        <dbReference type="EC" id="2.7.13.3"/>
    </reaction>
</comment>
<dbReference type="CDD" id="cd00082">
    <property type="entry name" value="HisKA"/>
    <property type="match status" value="1"/>
</dbReference>
<dbReference type="Pfam" id="PF02518">
    <property type="entry name" value="HATPase_c"/>
    <property type="match status" value="1"/>
</dbReference>
<evidence type="ECO:0000256" key="12">
    <source>
        <dbReference type="SAM" id="Phobius"/>
    </source>
</evidence>
<dbReference type="InterPro" id="IPR003661">
    <property type="entry name" value="HisK_dim/P_dom"/>
</dbReference>
<gene>
    <name evidence="15" type="primary">rcsC_2</name>
    <name evidence="15" type="ORF">SIN8267_00398</name>
</gene>
<dbReference type="RefSeq" id="WP_237442989.1">
    <property type="nucleotide sequence ID" value="NZ_CAKLPX010000001.1"/>
</dbReference>
<dbReference type="Proteomes" id="UP000838100">
    <property type="component" value="Unassembled WGS sequence"/>
</dbReference>
<keyword evidence="6 15" id="KW-0808">Transferase</keyword>
<feature type="transmembrane region" description="Helical" evidence="12">
    <location>
        <begin position="320"/>
        <end position="348"/>
    </location>
</feature>
<dbReference type="SMART" id="SM00388">
    <property type="entry name" value="HisKA"/>
    <property type="match status" value="1"/>
</dbReference>
<evidence type="ECO:0000256" key="9">
    <source>
        <dbReference type="ARBA" id="ARBA00022989"/>
    </source>
</evidence>
<reference evidence="15" key="1">
    <citation type="submission" date="2021-12" db="EMBL/GenBank/DDBJ databases">
        <authorList>
            <person name="Rodrigo-Torres L."/>
            <person name="Arahal R. D."/>
            <person name="Lucena T."/>
        </authorList>
    </citation>
    <scope>NUCLEOTIDE SEQUENCE</scope>
    <source>
        <strain evidence="15">CECT 8267</strain>
    </source>
</reference>
<dbReference type="SUPFAM" id="SSF55874">
    <property type="entry name" value="ATPase domain of HSP90 chaperone/DNA topoisomerase II/histidine kinase"/>
    <property type="match status" value="1"/>
</dbReference>
<keyword evidence="7 12" id="KW-0812">Transmembrane</keyword>
<keyword evidence="5 11" id="KW-0597">Phosphoprotein</keyword>
<protein>
    <recommendedName>
        <fullName evidence="4">histidine kinase</fullName>
        <ecNumber evidence="4">2.7.13.3</ecNumber>
    </recommendedName>
</protein>
<sequence>MVEKAFLAVLVYACVLFAVAWYANKHGQKMKRFHGYVYALSIAVYCSSWTFFGAVGRSASNPWDYLPIYLGPALTFIVAWPMLQKLVLTGRKQHVTTVADFIGSRYGRSRLLAAVVTFIAVVGSLPYISLQLQAISMAWEYIAQVDHVKATELIPLDGSFVIAMTLAAFTVLFGTRQLDVRERHRGIMAAVAVESVIKFSAFAIIALLSVYVLLNSNQISLTANVDRWRYNFISADFITVTVLSGFAIFCLPRQFHVAVVEYQGDSDTKTSRWLFPLYVLLFAVLIVPVSQLGFSAFSPNPSIPADAYVLSIPMLFGNDWLVVLAFIGGISAATGMVIVATIALSIMLSNELLLPLKHKLHPAAVFQPHQLSADIRSIRRFCIIFILIMAWVFNHVLSKHYALSEIGLMSFTALAQLSPAIVGGLYWRRGHRNGVLIGLLLGFTVWFYHMLLPFLTAETVSNFSEGLFGRGYSPLGSMQLTDLTQVVCYSLSLNVSCYIIISMLSRQSAVDQRQAEGFVDHTPVDTPQQDDYELTTLLVADLRNILDPFLSEGRQQRFWQKLENKYQHPLLSLDKAPFFVTRTVQSELAGIIGAASAQETISLLEQKQRWDVGDMAKIVTNVSQQSMFNRDLLEVTVESISQGICVVDKDLNLVAWNHRYKEIFQFPDNILFIGTPIAEVYRVNAARGYLIVKEGDVEAAVDKRLAMLRVGAPIRYERKIPTGETLQVVGRSLADGGYVTTFSDISDYKEVQHDLQLSKQGLEQRVSERTSELQEMVEALAVENKLRSTAEIKLKQAHEDKSKFLIATSHDLLQPINAARLFVAAAKSHFDNADYQRLSEDITNLDLSIHSAEQLISALREISRLDSGKYMVVEEVIAFDSFIAELLPEFVIMAEQKSIGFKVVSSGIFIRSDRTLLRQIIQNIVGNAISYTQRGRVTIGCRRYQDTVSIQVWDTGIGIADHAIDIIFREFQRGDAEGHDQGLGLGLAIVKRAARLLKVNIGVHSTLSKGSCFSVTVPRVLGVDLDDMPLSNAGINRNTNANKTILCVDNEDKILVAMSSLLSSWGYKVITASNTAQAIESLSDQPSIMIFDYHLDHDKTGIEGIEALRRQFKASIPAILATADNSDSVKHRAKKINVDVLTKPIKPAALRNTLRQLLR</sequence>
<evidence type="ECO:0000313" key="15">
    <source>
        <dbReference type="EMBL" id="CAH0990306.1"/>
    </source>
</evidence>
<evidence type="ECO:0000256" key="3">
    <source>
        <dbReference type="ARBA" id="ARBA00006434"/>
    </source>
</evidence>
<evidence type="ECO:0000256" key="4">
    <source>
        <dbReference type="ARBA" id="ARBA00012438"/>
    </source>
</evidence>
<dbReference type="SUPFAM" id="SSF52172">
    <property type="entry name" value="CheY-like"/>
    <property type="match status" value="1"/>
</dbReference>
<feature type="transmembrane region" description="Helical" evidence="12">
    <location>
        <begin position="232"/>
        <end position="252"/>
    </location>
</feature>
<dbReference type="InterPro" id="IPR004358">
    <property type="entry name" value="Sig_transdc_His_kin-like_C"/>
</dbReference>
<keyword evidence="16" id="KW-1185">Reference proteome</keyword>
<evidence type="ECO:0000256" key="2">
    <source>
        <dbReference type="ARBA" id="ARBA00004141"/>
    </source>
</evidence>
<dbReference type="Gene3D" id="3.30.450.20">
    <property type="entry name" value="PAS domain"/>
    <property type="match status" value="1"/>
</dbReference>
<dbReference type="SUPFAM" id="SSF47384">
    <property type="entry name" value="Homodimeric domain of signal transducing histidine kinase"/>
    <property type="match status" value="1"/>
</dbReference>
<dbReference type="PANTHER" id="PTHR43047:SF9">
    <property type="entry name" value="HISTIDINE KINASE"/>
    <property type="match status" value="1"/>
</dbReference>
<dbReference type="InterPro" id="IPR003594">
    <property type="entry name" value="HATPase_dom"/>
</dbReference>
<feature type="transmembrane region" description="Helical" evidence="12">
    <location>
        <begin position="6"/>
        <end position="23"/>
    </location>
</feature>
<dbReference type="Gene3D" id="1.10.287.130">
    <property type="match status" value="1"/>
</dbReference>
<organism evidence="15 16">
    <name type="scientific">Sinobacterium norvegicum</name>
    <dbReference type="NCBI Taxonomy" id="1641715"/>
    <lineage>
        <taxon>Bacteria</taxon>
        <taxon>Pseudomonadati</taxon>
        <taxon>Pseudomonadota</taxon>
        <taxon>Gammaproteobacteria</taxon>
        <taxon>Cellvibrionales</taxon>
        <taxon>Spongiibacteraceae</taxon>
        <taxon>Sinobacterium</taxon>
    </lineage>
</organism>
<dbReference type="PROSITE" id="PS50109">
    <property type="entry name" value="HIS_KIN"/>
    <property type="match status" value="1"/>
</dbReference>
<proteinExistence type="inferred from homology"/>
<comment type="subcellular location">
    <subcellularLocation>
        <location evidence="2">Membrane</location>
        <topology evidence="2">Multi-pass membrane protein</topology>
    </subcellularLocation>
</comment>
<dbReference type="SMART" id="SM00448">
    <property type="entry name" value="REC"/>
    <property type="match status" value="1"/>
</dbReference>
<dbReference type="EC" id="2.7.13.3" evidence="4"/>
<dbReference type="InterPro" id="IPR038377">
    <property type="entry name" value="Na/Glc_symporter_sf"/>
</dbReference>
<feature type="domain" description="Histidine kinase" evidence="13">
    <location>
        <begin position="807"/>
        <end position="1021"/>
    </location>
</feature>
<evidence type="ECO:0000256" key="6">
    <source>
        <dbReference type="ARBA" id="ARBA00022679"/>
    </source>
</evidence>
<dbReference type="EMBL" id="CAKLPX010000001">
    <property type="protein sequence ID" value="CAH0990306.1"/>
    <property type="molecule type" value="Genomic_DNA"/>
</dbReference>
<evidence type="ECO:0000256" key="7">
    <source>
        <dbReference type="ARBA" id="ARBA00022692"/>
    </source>
</evidence>
<dbReference type="Gene3D" id="3.40.50.2300">
    <property type="match status" value="1"/>
</dbReference>
<dbReference type="SMART" id="SM00387">
    <property type="entry name" value="HATPase_c"/>
    <property type="match status" value="1"/>
</dbReference>
<dbReference type="Pfam" id="PF12860">
    <property type="entry name" value="PAS_7"/>
    <property type="match status" value="1"/>
</dbReference>
<evidence type="ECO:0000256" key="1">
    <source>
        <dbReference type="ARBA" id="ARBA00000085"/>
    </source>
</evidence>
<evidence type="ECO:0000256" key="11">
    <source>
        <dbReference type="PROSITE-ProRule" id="PRU00169"/>
    </source>
</evidence>
<keyword evidence="10 12" id="KW-0472">Membrane</keyword>
<feature type="transmembrane region" description="Helical" evidence="12">
    <location>
        <begin position="66"/>
        <end position="83"/>
    </location>
</feature>
<feature type="modified residue" description="4-aspartylphosphate" evidence="11">
    <location>
        <position position="1092"/>
    </location>
</feature>
<feature type="domain" description="Response regulatory" evidence="14">
    <location>
        <begin position="1044"/>
        <end position="1158"/>
    </location>
</feature>
<dbReference type="PANTHER" id="PTHR43047">
    <property type="entry name" value="TWO-COMPONENT HISTIDINE PROTEIN KINASE"/>
    <property type="match status" value="1"/>
</dbReference>
<dbReference type="GO" id="GO:0004673">
    <property type="term" value="F:protein histidine kinase activity"/>
    <property type="evidence" value="ECO:0007669"/>
    <property type="project" value="UniProtKB-EC"/>
</dbReference>
<feature type="transmembrane region" description="Helical" evidence="12">
    <location>
        <begin position="273"/>
        <end position="294"/>
    </location>
</feature>
<evidence type="ECO:0000259" key="14">
    <source>
        <dbReference type="PROSITE" id="PS50110"/>
    </source>
</evidence>
<feature type="transmembrane region" description="Helical" evidence="12">
    <location>
        <begin position="406"/>
        <end position="427"/>
    </location>
</feature>
<feature type="transmembrane region" description="Helical" evidence="12">
    <location>
        <begin position="434"/>
        <end position="455"/>
    </location>
</feature>
<accession>A0ABN8ECW6</accession>
<dbReference type="Gene3D" id="1.20.1730.10">
    <property type="entry name" value="Sodium/glucose cotransporter"/>
    <property type="match status" value="1"/>
</dbReference>
<dbReference type="InterPro" id="IPR001734">
    <property type="entry name" value="Na/solute_symporter"/>
</dbReference>
<evidence type="ECO:0000313" key="16">
    <source>
        <dbReference type="Proteomes" id="UP000838100"/>
    </source>
</evidence>
<keyword evidence="9 12" id="KW-1133">Transmembrane helix</keyword>
<dbReference type="InterPro" id="IPR011006">
    <property type="entry name" value="CheY-like_superfamily"/>
</dbReference>
<dbReference type="PRINTS" id="PR00344">
    <property type="entry name" value="BCTRLSENSOR"/>
</dbReference>
<dbReference type="InterPro" id="IPR001789">
    <property type="entry name" value="Sig_transdc_resp-reg_receiver"/>
</dbReference>
<feature type="transmembrane region" description="Helical" evidence="12">
    <location>
        <begin position="111"/>
        <end position="133"/>
    </location>
</feature>
<comment type="caution">
    <text evidence="15">The sequence shown here is derived from an EMBL/GenBank/DDBJ whole genome shotgun (WGS) entry which is preliminary data.</text>
</comment>
<dbReference type="InterPro" id="IPR005467">
    <property type="entry name" value="His_kinase_dom"/>
</dbReference>
<dbReference type="Pfam" id="PF00072">
    <property type="entry name" value="Response_reg"/>
    <property type="match status" value="1"/>
</dbReference>
<dbReference type="CDD" id="cd10322">
    <property type="entry name" value="SLC5sbd"/>
    <property type="match status" value="1"/>
</dbReference>
<dbReference type="PROSITE" id="PS50283">
    <property type="entry name" value="NA_SOLUT_SYMP_3"/>
    <property type="match status" value="1"/>
</dbReference>
<feature type="transmembrane region" description="Helical" evidence="12">
    <location>
        <begin position="153"/>
        <end position="175"/>
    </location>
</feature>
<dbReference type="Gene3D" id="3.30.565.10">
    <property type="entry name" value="Histidine kinase-like ATPase, C-terminal domain"/>
    <property type="match status" value="1"/>
</dbReference>